<organism evidence="11">
    <name type="scientific">Ditylum brightwellii</name>
    <dbReference type="NCBI Taxonomy" id="49249"/>
    <lineage>
        <taxon>Eukaryota</taxon>
        <taxon>Sar</taxon>
        <taxon>Stramenopiles</taxon>
        <taxon>Ochrophyta</taxon>
        <taxon>Bacillariophyta</taxon>
        <taxon>Mediophyceae</taxon>
        <taxon>Lithodesmiophycidae</taxon>
        <taxon>Lithodesmiales</taxon>
        <taxon>Lithodesmiaceae</taxon>
        <taxon>Ditylum</taxon>
    </lineage>
</organism>
<gene>
    <name evidence="11" type="ORF">DBRI00130_LOCUS6132</name>
</gene>
<comment type="similarity">
    <text evidence="2">Belongs to the snRNP Sm proteins family.</text>
</comment>
<evidence type="ECO:0000256" key="6">
    <source>
        <dbReference type="ARBA" id="ARBA00023187"/>
    </source>
</evidence>
<dbReference type="GO" id="GO:0000398">
    <property type="term" value="P:mRNA splicing, via spliceosome"/>
    <property type="evidence" value="ECO:0007669"/>
    <property type="project" value="InterPro"/>
</dbReference>
<feature type="compositionally biased region" description="Polar residues" evidence="9">
    <location>
        <begin position="29"/>
        <end position="47"/>
    </location>
</feature>
<reference evidence="11" key="1">
    <citation type="submission" date="2021-01" db="EMBL/GenBank/DDBJ databases">
        <authorList>
            <person name="Corre E."/>
            <person name="Pelletier E."/>
            <person name="Niang G."/>
            <person name="Scheremetjew M."/>
            <person name="Finn R."/>
            <person name="Kale V."/>
            <person name="Holt S."/>
            <person name="Cochrane G."/>
            <person name="Meng A."/>
            <person name="Brown T."/>
            <person name="Cohen L."/>
        </authorList>
    </citation>
    <scope>NUCLEOTIDE SEQUENCE</scope>
    <source>
        <strain evidence="11">GSO104</strain>
    </source>
</reference>
<protein>
    <recommendedName>
        <fullName evidence="10">Sm domain-containing protein</fullName>
    </recommendedName>
</protein>
<evidence type="ECO:0000256" key="7">
    <source>
        <dbReference type="ARBA" id="ARBA00023242"/>
    </source>
</evidence>
<evidence type="ECO:0000256" key="2">
    <source>
        <dbReference type="ARBA" id="ARBA00006850"/>
    </source>
</evidence>
<evidence type="ECO:0000259" key="10">
    <source>
        <dbReference type="PROSITE" id="PS52002"/>
    </source>
</evidence>
<dbReference type="PROSITE" id="PS52002">
    <property type="entry name" value="SM"/>
    <property type="match status" value="1"/>
</dbReference>
<dbReference type="Gene3D" id="2.30.30.100">
    <property type="match status" value="1"/>
</dbReference>
<dbReference type="InterPro" id="IPR010920">
    <property type="entry name" value="LSM_dom_sf"/>
</dbReference>
<feature type="compositionally biased region" description="Low complexity" evidence="9">
    <location>
        <begin position="77"/>
        <end position="90"/>
    </location>
</feature>
<dbReference type="GO" id="GO:0005688">
    <property type="term" value="C:U6 snRNP"/>
    <property type="evidence" value="ECO:0007669"/>
    <property type="project" value="TreeGrafter"/>
</dbReference>
<dbReference type="GO" id="GO:0000956">
    <property type="term" value="P:nuclear-transcribed mRNA catabolic process"/>
    <property type="evidence" value="ECO:0007669"/>
    <property type="project" value="InterPro"/>
</dbReference>
<comment type="subcellular location">
    <subcellularLocation>
        <location evidence="1">Nucleus</location>
    </subcellularLocation>
</comment>
<evidence type="ECO:0000256" key="8">
    <source>
        <dbReference type="ARBA" id="ARBA00023274"/>
    </source>
</evidence>
<proteinExistence type="inferred from homology"/>
<keyword evidence="3" id="KW-0507">mRNA processing</keyword>
<keyword evidence="4" id="KW-0747">Spliceosome</keyword>
<dbReference type="GO" id="GO:0071004">
    <property type="term" value="C:U2-type prespliceosome"/>
    <property type="evidence" value="ECO:0007669"/>
    <property type="project" value="TreeGrafter"/>
</dbReference>
<evidence type="ECO:0000313" key="11">
    <source>
        <dbReference type="EMBL" id="CAE4590418.1"/>
    </source>
</evidence>
<dbReference type="SUPFAM" id="SSF50182">
    <property type="entry name" value="Sm-like ribonucleoproteins"/>
    <property type="match status" value="1"/>
</dbReference>
<dbReference type="PANTHER" id="PTHR10553:SF5">
    <property type="entry name" value="U6 SNRNA-ASSOCIATED SM-LIKE PROTEIN LSM7"/>
    <property type="match status" value="1"/>
</dbReference>
<dbReference type="InterPro" id="IPR047575">
    <property type="entry name" value="Sm"/>
</dbReference>
<dbReference type="GO" id="GO:0071013">
    <property type="term" value="C:catalytic step 2 spliceosome"/>
    <property type="evidence" value="ECO:0007669"/>
    <property type="project" value="TreeGrafter"/>
</dbReference>
<name>A0A7S4UKN7_9STRA</name>
<sequence>MKRNGTDDNAEEYVPLWEDVWSSDDEETTPASNVQNSPLRMSPPSQDSNRRGWTYNFTDDGSSSSDESVEYDINATPQQQGYPHHQQGYQPRQLDNQPQQQSDQPQQQQQSDQPQQQSDQPQQQQQKKESILELAKLIDSTVRVKCLGGRELRGTLRGYDELVNLVLDDCEEFLRDPDDPNRVTDRTRKLGLVVTRGTQVSLVMPEDGTEEIANPFIGDAEE</sequence>
<evidence type="ECO:0000256" key="5">
    <source>
        <dbReference type="ARBA" id="ARBA00022884"/>
    </source>
</evidence>
<dbReference type="GO" id="GO:0003723">
    <property type="term" value="F:RNA binding"/>
    <property type="evidence" value="ECO:0007669"/>
    <property type="project" value="UniProtKB-KW"/>
</dbReference>
<evidence type="ECO:0000256" key="9">
    <source>
        <dbReference type="SAM" id="MobiDB-lite"/>
    </source>
</evidence>
<accession>A0A7S4UKN7</accession>
<dbReference type="Pfam" id="PF01423">
    <property type="entry name" value="LSM"/>
    <property type="match status" value="1"/>
</dbReference>
<dbReference type="InterPro" id="IPR001163">
    <property type="entry name" value="Sm_dom_euk/arc"/>
</dbReference>
<keyword evidence="7" id="KW-0539">Nucleus</keyword>
<keyword evidence="8" id="KW-0687">Ribonucleoprotein</keyword>
<evidence type="ECO:0000256" key="1">
    <source>
        <dbReference type="ARBA" id="ARBA00004123"/>
    </source>
</evidence>
<feature type="compositionally biased region" description="Low complexity" evidence="9">
    <location>
        <begin position="97"/>
        <end position="125"/>
    </location>
</feature>
<dbReference type="InterPro" id="IPR017132">
    <property type="entry name" value="Lsm7"/>
</dbReference>
<feature type="domain" description="Sm" evidence="10">
    <location>
        <begin position="129"/>
        <end position="209"/>
    </location>
</feature>
<evidence type="ECO:0000256" key="3">
    <source>
        <dbReference type="ARBA" id="ARBA00022664"/>
    </source>
</evidence>
<evidence type="ECO:0000256" key="4">
    <source>
        <dbReference type="ARBA" id="ARBA00022728"/>
    </source>
</evidence>
<dbReference type="PANTHER" id="PTHR10553">
    <property type="entry name" value="SMALL NUCLEAR RIBONUCLEOPROTEIN"/>
    <property type="match status" value="1"/>
</dbReference>
<dbReference type="GO" id="GO:0005689">
    <property type="term" value="C:U12-type spliceosomal complex"/>
    <property type="evidence" value="ECO:0007669"/>
    <property type="project" value="TreeGrafter"/>
</dbReference>
<dbReference type="AlphaFoldDB" id="A0A7S4UKN7"/>
<keyword evidence="6" id="KW-0508">mRNA splicing</keyword>
<dbReference type="GO" id="GO:0097526">
    <property type="term" value="C:spliceosomal tri-snRNP complex"/>
    <property type="evidence" value="ECO:0007669"/>
    <property type="project" value="TreeGrafter"/>
</dbReference>
<dbReference type="GO" id="GO:1990726">
    <property type="term" value="C:Lsm1-7-Pat1 complex"/>
    <property type="evidence" value="ECO:0007669"/>
    <property type="project" value="TreeGrafter"/>
</dbReference>
<dbReference type="SMART" id="SM00651">
    <property type="entry name" value="Sm"/>
    <property type="match status" value="1"/>
</dbReference>
<keyword evidence="5" id="KW-0694">RNA-binding</keyword>
<dbReference type="InterPro" id="IPR044641">
    <property type="entry name" value="Lsm7/SmG-like"/>
</dbReference>
<feature type="region of interest" description="Disordered" evidence="9">
    <location>
        <begin position="1"/>
        <end position="128"/>
    </location>
</feature>
<dbReference type="CDD" id="cd01729">
    <property type="entry name" value="LSm7"/>
    <property type="match status" value="1"/>
</dbReference>
<dbReference type="EMBL" id="HBNS01007590">
    <property type="protein sequence ID" value="CAE4590418.1"/>
    <property type="molecule type" value="Transcribed_RNA"/>
</dbReference>